<sequence>MAKDPTFPFYASDYLVDTIRWSRGMKSLHVDLLAESWINGGLEDVGGHPRGLEGEDLELWGRIKHKWEKRVGFWVNAKLEETRTKRERFRAKQTESGKKGGRPKKAAVANLEGNDEANPFFEENPEETQPFLFQNPNESLLEKENENEKEIEKKEGVVGETVPTRYLIPEMLAAWKKHSPDYPEDRQKDFEALRALAEFLCNRLEMPYNPRDGDVVVGVLAEWEKMAEFACKHDFFKNYSLQQVKTHSQNIFQSLRNGRKTNQQNLQPGGLVIPAGPREYGKL</sequence>
<evidence type="ECO:0000313" key="2">
    <source>
        <dbReference type="EMBL" id="QJB39742.1"/>
    </source>
</evidence>
<dbReference type="Proteomes" id="UP000503144">
    <property type="component" value="Chromosome"/>
</dbReference>
<organism evidence="2 3">
    <name type="scientific">Chitinophaga oryzae</name>
    <dbReference type="NCBI Taxonomy" id="2725414"/>
    <lineage>
        <taxon>Bacteria</taxon>
        <taxon>Pseudomonadati</taxon>
        <taxon>Bacteroidota</taxon>
        <taxon>Chitinophagia</taxon>
        <taxon>Chitinophagales</taxon>
        <taxon>Chitinophagaceae</taxon>
        <taxon>Chitinophaga</taxon>
    </lineage>
</organism>
<gene>
    <name evidence="2" type="ORF">HF324_18510</name>
</gene>
<name>A0ABX6LIQ0_9BACT</name>
<evidence type="ECO:0000256" key="1">
    <source>
        <dbReference type="SAM" id="MobiDB-lite"/>
    </source>
</evidence>
<dbReference type="RefSeq" id="WP_168861340.1">
    <property type="nucleotide sequence ID" value="NZ_CP051204.2"/>
</dbReference>
<dbReference type="EMBL" id="CP051204">
    <property type="protein sequence ID" value="QJB39742.1"/>
    <property type="molecule type" value="Genomic_DNA"/>
</dbReference>
<accession>A0ABX6LIQ0</accession>
<proteinExistence type="predicted"/>
<protein>
    <recommendedName>
        <fullName evidence="4">DUF1376 domain-containing protein</fullName>
    </recommendedName>
</protein>
<evidence type="ECO:0000313" key="3">
    <source>
        <dbReference type="Proteomes" id="UP000503144"/>
    </source>
</evidence>
<reference evidence="2" key="1">
    <citation type="submission" date="2020-09" db="EMBL/GenBank/DDBJ databases">
        <authorList>
            <person name="Kittiwongwattana C."/>
        </authorList>
    </citation>
    <scope>NUCLEOTIDE SEQUENCE</scope>
    <source>
        <strain evidence="2">1303</strain>
    </source>
</reference>
<feature type="region of interest" description="Disordered" evidence="1">
    <location>
        <begin position="86"/>
        <end position="105"/>
    </location>
</feature>
<feature type="compositionally biased region" description="Basic and acidic residues" evidence="1">
    <location>
        <begin position="86"/>
        <end position="98"/>
    </location>
</feature>
<evidence type="ECO:0008006" key="4">
    <source>
        <dbReference type="Google" id="ProtNLM"/>
    </source>
</evidence>
<keyword evidence="3" id="KW-1185">Reference proteome</keyword>